<dbReference type="Pfam" id="PF14493">
    <property type="entry name" value="HTH_40"/>
    <property type="match status" value="1"/>
</dbReference>
<dbReference type="InterPro" id="IPR029491">
    <property type="entry name" value="Helicase_HTH"/>
</dbReference>
<evidence type="ECO:0000313" key="3">
    <source>
        <dbReference type="EMBL" id="KAK8942572.1"/>
    </source>
</evidence>
<evidence type="ECO:0000259" key="2">
    <source>
        <dbReference type="PROSITE" id="PS50967"/>
    </source>
</evidence>
<dbReference type="EMBL" id="JBBWWQ010000007">
    <property type="protein sequence ID" value="KAK8942572.1"/>
    <property type="molecule type" value="Genomic_DNA"/>
</dbReference>
<evidence type="ECO:0000256" key="1">
    <source>
        <dbReference type="SAM" id="MobiDB-lite"/>
    </source>
</evidence>
<dbReference type="InterPro" id="IPR010997">
    <property type="entry name" value="HRDC-like_sf"/>
</dbReference>
<dbReference type="AlphaFoldDB" id="A0AAP0G7C9"/>
<dbReference type="GO" id="GO:0000166">
    <property type="term" value="F:nucleotide binding"/>
    <property type="evidence" value="ECO:0007669"/>
    <property type="project" value="InterPro"/>
</dbReference>
<gene>
    <name evidence="3" type="ORF">KSP39_PZI008820</name>
</gene>
<organism evidence="3 4">
    <name type="scientific">Platanthera zijinensis</name>
    <dbReference type="NCBI Taxonomy" id="2320716"/>
    <lineage>
        <taxon>Eukaryota</taxon>
        <taxon>Viridiplantae</taxon>
        <taxon>Streptophyta</taxon>
        <taxon>Embryophyta</taxon>
        <taxon>Tracheophyta</taxon>
        <taxon>Spermatophyta</taxon>
        <taxon>Magnoliopsida</taxon>
        <taxon>Liliopsida</taxon>
        <taxon>Asparagales</taxon>
        <taxon>Orchidaceae</taxon>
        <taxon>Orchidoideae</taxon>
        <taxon>Orchideae</taxon>
        <taxon>Orchidinae</taxon>
        <taxon>Platanthera</taxon>
    </lineage>
</organism>
<proteinExistence type="predicted"/>
<protein>
    <recommendedName>
        <fullName evidence="2">HRDC domain-containing protein</fullName>
    </recommendedName>
</protein>
<dbReference type="Proteomes" id="UP001418222">
    <property type="component" value="Unassembled WGS sequence"/>
</dbReference>
<dbReference type="InterPro" id="IPR002121">
    <property type="entry name" value="HRDC_dom"/>
</dbReference>
<dbReference type="InterPro" id="IPR044876">
    <property type="entry name" value="HRDC_dom_sf"/>
</dbReference>
<evidence type="ECO:0000313" key="4">
    <source>
        <dbReference type="Proteomes" id="UP001418222"/>
    </source>
</evidence>
<sequence>MARPSTRARLANIEGVNQHLVNSYGDKFLQTISNASQELGLLLNEESNTVTSAKKDNPSSLKKLSPAKFEAWKVWQIFKKTLTEISTLGRSVPLKEQTVISYILEAAHTGYEVDWARFCAEIGLTLEIFSQIHFTVSKIGSRERLKPIKEELPENVTYEQIKTFLAMEELNISADKIFDSNSSSLLDNSTKTGKLPAEWESLVRGRAGSTPSDQAAINGRKQDRCDSPVHERSAKKLHALSECIESEKDGLEATQDSVMELIEIRDGARDLTECIENKNDGLEPTQNAIMELIESRDGMLFSEIADYFGGSKADIVAALLGLLESEFLIFKKNDLYQAM</sequence>
<feature type="region of interest" description="Disordered" evidence="1">
    <location>
        <begin position="205"/>
        <end position="229"/>
    </location>
</feature>
<name>A0AAP0G7C9_9ASPA</name>
<dbReference type="GO" id="GO:0003676">
    <property type="term" value="F:nucleic acid binding"/>
    <property type="evidence" value="ECO:0007669"/>
    <property type="project" value="InterPro"/>
</dbReference>
<dbReference type="SUPFAM" id="SSF47819">
    <property type="entry name" value="HRDC-like"/>
    <property type="match status" value="1"/>
</dbReference>
<feature type="compositionally biased region" description="Basic and acidic residues" evidence="1">
    <location>
        <begin position="220"/>
        <end position="229"/>
    </location>
</feature>
<feature type="domain" description="HRDC" evidence="2">
    <location>
        <begin position="1"/>
        <end position="42"/>
    </location>
</feature>
<comment type="caution">
    <text evidence="3">The sequence shown here is derived from an EMBL/GenBank/DDBJ whole genome shotgun (WGS) entry which is preliminary data.</text>
</comment>
<dbReference type="PROSITE" id="PS50967">
    <property type="entry name" value="HRDC"/>
    <property type="match status" value="1"/>
</dbReference>
<dbReference type="Gene3D" id="1.10.150.80">
    <property type="entry name" value="HRDC domain"/>
    <property type="match status" value="1"/>
</dbReference>
<accession>A0AAP0G7C9</accession>
<keyword evidence="4" id="KW-1185">Reference proteome</keyword>
<reference evidence="3 4" key="1">
    <citation type="journal article" date="2022" name="Nat. Plants">
        <title>Genomes of leafy and leafless Platanthera orchids illuminate the evolution of mycoheterotrophy.</title>
        <authorList>
            <person name="Li M.H."/>
            <person name="Liu K.W."/>
            <person name="Li Z."/>
            <person name="Lu H.C."/>
            <person name="Ye Q.L."/>
            <person name="Zhang D."/>
            <person name="Wang J.Y."/>
            <person name="Li Y.F."/>
            <person name="Zhong Z.M."/>
            <person name="Liu X."/>
            <person name="Yu X."/>
            <person name="Liu D.K."/>
            <person name="Tu X.D."/>
            <person name="Liu B."/>
            <person name="Hao Y."/>
            <person name="Liao X.Y."/>
            <person name="Jiang Y.T."/>
            <person name="Sun W.H."/>
            <person name="Chen J."/>
            <person name="Chen Y.Q."/>
            <person name="Ai Y."/>
            <person name="Zhai J.W."/>
            <person name="Wu S.S."/>
            <person name="Zhou Z."/>
            <person name="Hsiao Y.Y."/>
            <person name="Wu W.L."/>
            <person name="Chen Y.Y."/>
            <person name="Lin Y.F."/>
            <person name="Hsu J.L."/>
            <person name="Li C.Y."/>
            <person name="Wang Z.W."/>
            <person name="Zhao X."/>
            <person name="Zhong W.Y."/>
            <person name="Ma X.K."/>
            <person name="Ma L."/>
            <person name="Huang J."/>
            <person name="Chen G.Z."/>
            <person name="Huang M.Z."/>
            <person name="Huang L."/>
            <person name="Peng D.H."/>
            <person name="Luo Y.B."/>
            <person name="Zou S.Q."/>
            <person name="Chen S.P."/>
            <person name="Lan S."/>
            <person name="Tsai W.C."/>
            <person name="Van de Peer Y."/>
            <person name="Liu Z.J."/>
        </authorList>
    </citation>
    <scope>NUCLEOTIDE SEQUENCE [LARGE SCALE GENOMIC DNA]</scope>
    <source>
        <strain evidence="3">Lor287</strain>
    </source>
</reference>